<dbReference type="EnsemblMetazoa" id="Aqu2.1.26225_001">
    <property type="protein sequence ID" value="Aqu2.1.26225_001"/>
    <property type="gene ID" value="Aqu2.1.26225"/>
</dbReference>
<evidence type="ECO:0000256" key="4">
    <source>
        <dbReference type="ARBA" id="ARBA00022730"/>
    </source>
</evidence>
<dbReference type="Proteomes" id="UP000007879">
    <property type="component" value="Unassembled WGS sequence"/>
</dbReference>
<keyword evidence="4" id="KW-0694">RNA-binding</keyword>
<dbReference type="OrthoDB" id="1618453at2759"/>
<feature type="domain" description="Large ribosomal subunit protein uL18 C-terminal eukaryotes" evidence="7">
    <location>
        <begin position="29"/>
        <end position="83"/>
    </location>
</feature>
<comment type="subcellular location">
    <subcellularLocation>
        <location evidence="1">Cytoplasm</location>
    </subcellularLocation>
</comment>
<name>A0A1X7UF10_AMPQE</name>
<organism evidence="8">
    <name type="scientific">Amphimedon queenslandica</name>
    <name type="common">Sponge</name>
    <dbReference type="NCBI Taxonomy" id="400682"/>
    <lineage>
        <taxon>Eukaryota</taxon>
        <taxon>Metazoa</taxon>
        <taxon>Porifera</taxon>
        <taxon>Demospongiae</taxon>
        <taxon>Heteroscleromorpha</taxon>
        <taxon>Haplosclerida</taxon>
        <taxon>Niphatidae</taxon>
        <taxon>Amphimedon</taxon>
    </lineage>
</organism>
<dbReference type="InParanoid" id="A0A1X7UF10"/>
<comment type="similarity">
    <text evidence="2">Belongs to the universal ribosomal protein uL18 family.</text>
</comment>
<evidence type="ECO:0000256" key="6">
    <source>
        <dbReference type="ARBA" id="ARBA00023274"/>
    </source>
</evidence>
<dbReference type="Pfam" id="PF14204">
    <property type="entry name" value="Ribosomal_L18_c"/>
    <property type="match status" value="1"/>
</dbReference>
<dbReference type="GO" id="GO:0003735">
    <property type="term" value="F:structural constituent of ribosome"/>
    <property type="evidence" value="ECO:0007669"/>
    <property type="project" value="InterPro"/>
</dbReference>
<dbReference type="STRING" id="400682.A0A1X7UF10"/>
<dbReference type="Gene3D" id="3.30.420.100">
    <property type="match status" value="1"/>
</dbReference>
<evidence type="ECO:0000313" key="9">
    <source>
        <dbReference type="Proteomes" id="UP000007879"/>
    </source>
</evidence>
<dbReference type="InterPro" id="IPR025607">
    <property type="entry name" value="Ribosomal_uL18_C_euk"/>
</dbReference>
<evidence type="ECO:0000256" key="1">
    <source>
        <dbReference type="ARBA" id="ARBA00004496"/>
    </source>
</evidence>
<gene>
    <name evidence="8" type="primary">100632963</name>
</gene>
<protein>
    <recommendedName>
        <fullName evidence="7">Large ribosomal subunit protein uL18 C-terminal eukaryotes domain-containing protein</fullName>
    </recommendedName>
</protein>
<dbReference type="PANTHER" id="PTHR23410">
    <property type="entry name" value="RIBOSOMAL PROTEIN L5-RELATED"/>
    <property type="match status" value="1"/>
</dbReference>
<reference evidence="8" key="2">
    <citation type="submission" date="2017-05" db="UniProtKB">
        <authorList>
            <consortium name="EnsemblMetazoa"/>
        </authorList>
    </citation>
    <scope>IDENTIFICATION</scope>
</reference>
<dbReference type="InterPro" id="IPR005485">
    <property type="entry name" value="Rbsml_uL18_euk_arch"/>
</dbReference>
<evidence type="ECO:0000256" key="2">
    <source>
        <dbReference type="ARBA" id="ARBA00007116"/>
    </source>
</evidence>
<accession>A0A1X7UF10</accession>
<dbReference type="OMA" id="EMIRADP"/>
<evidence type="ECO:0000259" key="7">
    <source>
        <dbReference type="Pfam" id="PF14204"/>
    </source>
</evidence>
<dbReference type="GO" id="GO:0000027">
    <property type="term" value="P:ribosomal large subunit assembly"/>
    <property type="evidence" value="ECO:0007669"/>
    <property type="project" value="TreeGrafter"/>
</dbReference>
<proteinExistence type="inferred from homology"/>
<keyword evidence="4" id="KW-0699">rRNA-binding</keyword>
<dbReference type="EnsemblMetazoa" id="XM_003388128.3">
    <property type="protein sequence ID" value="XP_003388176.3"/>
    <property type="gene ID" value="LOC100632963"/>
</dbReference>
<dbReference type="KEGG" id="aqu:100632963"/>
<reference evidence="9" key="1">
    <citation type="journal article" date="2010" name="Nature">
        <title>The Amphimedon queenslandica genome and the evolution of animal complexity.</title>
        <authorList>
            <person name="Srivastava M."/>
            <person name="Simakov O."/>
            <person name="Chapman J."/>
            <person name="Fahey B."/>
            <person name="Gauthier M.E."/>
            <person name="Mitros T."/>
            <person name="Richards G.S."/>
            <person name="Conaco C."/>
            <person name="Dacre M."/>
            <person name="Hellsten U."/>
            <person name="Larroux C."/>
            <person name="Putnam N.H."/>
            <person name="Stanke M."/>
            <person name="Adamska M."/>
            <person name="Darling A."/>
            <person name="Degnan S.M."/>
            <person name="Oakley T.H."/>
            <person name="Plachetzki D.C."/>
            <person name="Zhai Y."/>
            <person name="Adamski M."/>
            <person name="Calcino A."/>
            <person name="Cummins S.F."/>
            <person name="Goodstein D.M."/>
            <person name="Harris C."/>
            <person name="Jackson D.J."/>
            <person name="Leys S.P."/>
            <person name="Shu S."/>
            <person name="Woodcroft B.J."/>
            <person name="Vervoort M."/>
            <person name="Kosik K.S."/>
            <person name="Manning G."/>
            <person name="Degnan B.M."/>
            <person name="Rokhsar D.S."/>
        </authorList>
    </citation>
    <scope>NUCLEOTIDE SEQUENCE [LARGE SCALE GENOMIC DNA]</scope>
</reference>
<evidence type="ECO:0000256" key="3">
    <source>
        <dbReference type="ARBA" id="ARBA00022490"/>
    </source>
</evidence>
<keyword evidence="9" id="KW-1185">Reference proteome</keyword>
<evidence type="ECO:0000256" key="5">
    <source>
        <dbReference type="ARBA" id="ARBA00022980"/>
    </source>
</evidence>
<keyword evidence="3" id="KW-0963">Cytoplasm</keyword>
<dbReference type="AlphaFoldDB" id="A0A1X7UF10"/>
<dbReference type="PANTHER" id="PTHR23410:SF12">
    <property type="entry name" value="LARGE RIBOSOMAL SUBUNIT PROTEIN UL18"/>
    <property type="match status" value="1"/>
</dbReference>
<keyword evidence="6" id="KW-0687">Ribonucleoprotein</keyword>
<dbReference type="eggNOG" id="KOG0875">
    <property type="taxonomic scope" value="Eukaryota"/>
</dbReference>
<dbReference type="GO" id="GO:0006412">
    <property type="term" value="P:translation"/>
    <property type="evidence" value="ECO:0007669"/>
    <property type="project" value="InterPro"/>
</dbReference>
<dbReference type="GO" id="GO:0008097">
    <property type="term" value="F:5S rRNA binding"/>
    <property type="evidence" value="ECO:0007669"/>
    <property type="project" value="InterPro"/>
</dbReference>
<keyword evidence="5" id="KW-0689">Ribosomal protein</keyword>
<evidence type="ECO:0000313" key="8">
    <source>
        <dbReference type="EnsemblMetazoa" id="Aqu2.1.26225_001"/>
    </source>
</evidence>
<dbReference type="GO" id="GO:0022625">
    <property type="term" value="C:cytosolic large ribosomal subunit"/>
    <property type="evidence" value="ECO:0007669"/>
    <property type="project" value="TreeGrafter"/>
</dbReference>
<sequence length="94" mass="11395">MRYLSEEDNERYQKHFSAYIKEGLGPDDIEPMYKKAHEMIRADPVIQVKERKKMETQKRWTKQKLTLAQRKSKIKQKKASFLRQFKTDDDESED</sequence>